<proteinExistence type="predicted"/>
<reference evidence="1" key="1">
    <citation type="submission" date="2020-05" db="EMBL/GenBank/DDBJ databases">
        <authorList>
            <person name="Chiriac C."/>
            <person name="Salcher M."/>
            <person name="Ghai R."/>
            <person name="Kavagutti S V."/>
        </authorList>
    </citation>
    <scope>NUCLEOTIDE SEQUENCE</scope>
</reference>
<protein>
    <submittedName>
        <fullName evidence="1">Uncharacterized protein</fullName>
    </submittedName>
</protein>
<evidence type="ECO:0000313" key="1">
    <source>
        <dbReference type="EMBL" id="CAB4194895.1"/>
    </source>
</evidence>
<accession>A0A6J5RRB7</accession>
<gene>
    <name evidence="1" type="ORF">UFOVP1279_5</name>
</gene>
<sequence length="143" mass="16527">MGVADKIIKEYVEFREEEELYYDLVAKMPYLPDPNYRPPVGFKAKAIDRAGDVKYHVKRFFSNPHTVHPDRTLHPDYKHPDTHGPAVPKGVRLPRKPKAHRIAVKMHMKKKKAIWDKEVTRASRQTSINTRANANYGGYFDGA</sequence>
<organism evidence="1">
    <name type="scientific">uncultured Caudovirales phage</name>
    <dbReference type="NCBI Taxonomy" id="2100421"/>
    <lineage>
        <taxon>Viruses</taxon>
        <taxon>Duplodnaviria</taxon>
        <taxon>Heunggongvirae</taxon>
        <taxon>Uroviricota</taxon>
        <taxon>Caudoviricetes</taxon>
        <taxon>Peduoviridae</taxon>
        <taxon>Maltschvirus</taxon>
        <taxon>Maltschvirus maltsch</taxon>
    </lineage>
</organism>
<name>A0A6J5RRB7_9CAUD</name>
<dbReference type="EMBL" id="LR797224">
    <property type="protein sequence ID" value="CAB4194895.1"/>
    <property type="molecule type" value="Genomic_DNA"/>
</dbReference>